<dbReference type="Pfam" id="PF08282">
    <property type="entry name" value="Hydrolase_3"/>
    <property type="match status" value="1"/>
</dbReference>
<dbReference type="PANTHER" id="PTHR10000:SF8">
    <property type="entry name" value="HAD SUPERFAMILY HYDROLASE-LIKE, TYPE 3"/>
    <property type="match status" value="1"/>
</dbReference>
<accession>A0A6B3C8J4</accession>
<feature type="non-terminal residue" evidence="1">
    <location>
        <position position="115"/>
    </location>
</feature>
<keyword evidence="1" id="KW-0378">Hydrolase</keyword>
<proteinExistence type="predicted"/>
<dbReference type="GO" id="GO:0000287">
    <property type="term" value="F:magnesium ion binding"/>
    <property type="evidence" value="ECO:0007669"/>
    <property type="project" value="TreeGrafter"/>
</dbReference>
<sequence>MSRTRLVALDVDGTLMSYDGVISAEVRQGVAALVEAGVHVVVATGRAVHSATRVAADLGLTTGYVVASNGAVTARLDPDEPGGYALVRTVTFDPGPALRTLALELPDALFAVEDL</sequence>
<dbReference type="EMBL" id="JAAGLU010000471">
    <property type="protein sequence ID" value="NEC93083.1"/>
    <property type="molecule type" value="Genomic_DNA"/>
</dbReference>
<comment type="caution">
    <text evidence="1">The sequence shown here is derived from an EMBL/GenBank/DDBJ whole genome shotgun (WGS) entry which is preliminary data.</text>
</comment>
<dbReference type="RefSeq" id="WP_164325045.1">
    <property type="nucleotide sequence ID" value="NZ_JAAGLU010000471.1"/>
</dbReference>
<dbReference type="InterPro" id="IPR036412">
    <property type="entry name" value="HAD-like_sf"/>
</dbReference>
<dbReference type="PANTHER" id="PTHR10000">
    <property type="entry name" value="PHOSPHOSERINE PHOSPHATASE"/>
    <property type="match status" value="1"/>
</dbReference>
<reference evidence="1" key="1">
    <citation type="submission" date="2020-01" db="EMBL/GenBank/DDBJ databases">
        <title>Insect and environment-associated Actinomycetes.</title>
        <authorList>
            <person name="Currrie C."/>
            <person name="Chevrette M."/>
            <person name="Carlson C."/>
            <person name="Stubbendieck R."/>
            <person name="Wendt-Pienkowski E."/>
        </authorList>
    </citation>
    <scope>NUCLEOTIDE SEQUENCE</scope>
    <source>
        <strain evidence="1">SID12501</strain>
    </source>
</reference>
<organism evidence="1">
    <name type="scientific">Streptomyces sp. SID12501</name>
    <dbReference type="NCBI Taxonomy" id="2706042"/>
    <lineage>
        <taxon>Bacteria</taxon>
        <taxon>Bacillati</taxon>
        <taxon>Actinomycetota</taxon>
        <taxon>Actinomycetes</taxon>
        <taxon>Kitasatosporales</taxon>
        <taxon>Streptomycetaceae</taxon>
        <taxon>Streptomyces</taxon>
    </lineage>
</organism>
<gene>
    <name evidence="1" type="ORF">G3I71_46835</name>
</gene>
<dbReference type="GO" id="GO:0016791">
    <property type="term" value="F:phosphatase activity"/>
    <property type="evidence" value="ECO:0007669"/>
    <property type="project" value="TreeGrafter"/>
</dbReference>
<dbReference type="Gene3D" id="3.40.50.1000">
    <property type="entry name" value="HAD superfamily/HAD-like"/>
    <property type="match status" value="1"/>
</dbReference>
<dbReference type="InterPro" id="IPR023214">
    <property type="entry name" value="HAD_sf"/>
</dbReference>
<evidence type="ECO:0000313" key="1">
    <source>
        <dbReference type="EMBL" id="NEC93083.1"/>
    </source>
</evidence>
<dbReference type="AlphaFoldDB" id="A0A6B3C8J4"/>
<dbReference type="GO" id="GO:0005829">
    <property type="term" value="C:cytosol"/>
    <property type="evidence" value="ECO:0007669"/>
    <property type="project" value="TreeGrafter"/>
</dbReference>
<name>A0A6B3C8J4_9ACTN</name>
<protein>
    <submittedName>
        <fullName evidence="1">HAD hydrolase family protein</fullName>
    </submittedName>
</protein>
<dbReference type="SUPFAM" id="SSF56784">
    <property type="entry name" value="HAD-like"/>
    <property type="match status" value="1"/>
</dbReference>